<gene>
    <name evidence="2" type="ORF">EHQ64_10490</name>
</gene>
<proteinExistence type="predicted"/>
<evidence type="ECO:0008006" key="4">
    <source>
        <dbReference type="Google" id="ProtNLM"/>
    </source>
</evidence>
<evidence type="ECO:0000313" key="2">
    <source>
        <dbReference type="EMBL" id="TGL61407.1"/>
    </source>
</evidence>
<accession>A0A4R9K6Z1</accession>
<organism evidence="2 3">
    <name type="scientific">Leptospira sarikeiensis</name>
    <dbReference type="NCBI Taxonomy" id="2484943"/>
    <lineage>
        <taxon>Bacteria</taxon>
        <taxon>Pseudomonadati</taxon>
        <taxon>Spirochaetota</taxon>
        <taxon>Spirochaetia</taxon>
        <taxon>Leptospirales</taxon>
        <taxon>Leptospiraceae</taxon>
        <taxon>Leptospira</taxon>
    </lineage>
</organism>
<keyword evidence="3" id="KW-1185">Reference proteome</keyword>
<dbReference type="EMBL" id="RQGF01000026">
    <property type="protein sequence ID" value="TGL61407.1"/>
    <property type="molecule type" value="Genomic_DNA"/>
</dbReference>
<protein>
    <recommendedName>
        <fullName evidence="4">DUF1554 domain-containing protein</fullName>
    </recommendedName>
</protein>
<dbReference type="AlphaFoldDB" id="A0A4R9K6Z1"/>
<keyword evidence="1" id="KW-0732">Signal</keyword>
<sequence length="220" mass="22919">MFQRVLLILPFLLFTQACMSEKTCSDQDRTCSVQANILSFFTAPEGVYVYSSSARTGNLAVLGSGTLDPSLHTICSQDRPFAPIIDIGCSSVAPLVSSATVSANSLTSLYADIPTTIPVRGPSGTIISDGLTSLFGVDLKTTLANAGISNGSFWSFSDGEGSSAPSVSCNSGDDYTDAYTGAIGNSILTTALSWFASTSDYCNSLHPILCICYRPVATGG</sequence>
<evidence type="ECO:0000313" key="3">
    <source>
        <dbReference type="Proteomes" id="UP000297762"/>
    </source>
</evidence>
<feature type="chain" id="PRO_5020237364" description="DUF1554 domain-containing protein" evidence="1">
    <location>
        <begin position="20"/>
        <end position="220"/>
    </location>
</feature>
<evidence type="ECO:0000256" key="1">
    <source>
        <dbReference type="SAM" id="SignalP"/>
    </source>
</evidence>
<feature type="signal peptide" evidence="1">
    <location>
        <begin position="1"/>
        <end position="19"/>
    </location>
</feature>
<name>A0A4R9K6Z1_9LEPT</name>
<comment type="caution">
    <text evidence="2">The sequence shown here is derived from an EMBL/GenBank/DDBJ whole genome shotgun (WGS) entry which is preliminary data.</text>
</comment>
<reference evidence="2" key="1">
    <citation type="journal article" date="2019" name="PLoS Negl. Trop. Dis.">
        <title>Revisiting the worldwide diversity of Leptospira species in the environment.</title>
        <authorList>
            <person name="Vincent A.T."/>
            <person name="Schiettekatte O."/>
            <person name="Bourhy P."/>
            <person name="Veyrier F.J."/>
            <person name="Picardeau M."/>
        </authorList>
    </citation>
    <scope>NUCLEOTIDE SEQUENCE [LARGE SCALE GENOMIC DNA]</scope>
    <source>
        <strain evidence="2">201702455</strain>
    </source>
</reference>
<dbReference type="PROSITE" id="PS51257">
    <property type="entry name" value="PROKAR_LIPOPROTEIN"/>
    <property type="match status" value="1"/>
</dbReference>
<dbReference type="OrthoDB" id="341508at2"/>
<dbReference type="Proteomes" id="UP000297762">
    <property type="component" value="Unassembled WGS sequence"/>
</dbReference>
<dbReference type="RefSeq" id="WP_135649442.1">
    <property type="nucleotide sequence ID" value="NZ_RQGF01000026.1"/>
</dbReference>